<dbReference type="Proteomes" id="UP000008177">
    <property type="component" value="Unplaced contigs"/>
</dbReference>
<organism evidence="1 2">
    <name type="scientific">Botryotinia fuckeliana (strain T4)</name>
    <name type="common">Noble rot fungus</name>
    <name type="synonym">Botrytis cinerea</name>
    <dbReference type="NCBI Taxonomy" id="999810"/>
    <lineage>
        <taxon>Eukaryota</taxon>
        <taxon>Fungi</taxon>
        <taxon>Dikarya</taxon>
        <taxon>Ascomycota</taxon>
        <taxon>Pezizomycotina</taxon>
        <taxon>Leotiomycetes</taxon>
        <taxon>Helotiales</taxon>
        <taxon>Sclerotiniaceae</taxon>
        <taxon>Botrytis</taxon>
    </lineage>
</organism>
<dbReference type="EMBL" id="FQ790250">
    <property type="protein sequence ID" value="CCD42898.1"/>
    <property type="molecule type" value="Genomic_DNA"/>
</dbReference>
<proteinExistence type="predicted"/>
<sequence>MGIWVSDYRELTYPDSNPVQRCSLHGRAIFRMSPIPSMYSTSTEAEISITVGRIHSPTEKMKLMIS</sequence>
<accession>G2XQ10</accession>
<protein>
    <submittedName>
        <fullName evidence="1">Uncharacterized protein</fullName>
    </submittedName>
</protein>
<evidence type="ECO:0000313" key="2">
    <source>
        <dbReference type="Proteomes" id="UP000008177"/>
    </source>
</evidence>
<dbReference type="HOGENOM" id="CLU_2830885_0_0_1"/>
<gene>
    <name evidence="1" type="ORF">BofuT4_uP071940.1</name>
</gene>
<dbReference type="AlphaFoldDB" id="G2XQ10"/>
<evidence type="ECO:0000313" key="1">
    <source>
        <dbReference type="EMBL" id="CCD42898.1"/>
    </source>
</evidence>
<reference evidence="2" key="1">
    <citation type="journal article" date="2011" name="PLoS Genet.">
        <title>Genomic analysis of the necrotrophic fungal pathogens Sclerotinia sclerotiorum and Botrytis cinerea.</title>
        <authorList>
            <person name="Amselem J."/>
            <person name="Cuomo C.A."/>
            <person name="van Kan J.A."/>
            <person name="Viaud M."/>
            <person name="Benito E.P."/>
            <person name="Couloux A."/>
            <person name="Coutinho P.M."/>
            <person name="de Vries R.P."/>
            <person name="Dyer P.S."/>
            <person name="Fillinger S."/>
            <person name="Fournier E."/>
            <person name="Gout L."/>
            <person name="Hahn M."/>
            <person name="Kohn L."/>
            <person name="Lapalu N."/>
            <person name="Plummer K.M."/>
            <person name="Pradier J.M."/>
            <person name="Quevillon E."/>
            <person name="Sharon A."/>
            <person name="Simon A."/>
            <person name="ten Have A."/>
            <person name="Tudzynski B."/>
            <person name="Tudzynski P."/>
            <person name="Wincker P."/>
            <person name="Andrew M."/>
            <person name="Anthouard V."/>
            <person name="Beever R.E."/>
            <person name="Beffa R."/>
            <person name="Benoit I."/>
            <person name="Bouzid O."/>
            <person name="Brault B."/>
            <person name="Chen Z."/>
            <person name="Choquer M."/>
            <person name="Collemare J."/>
            <person name="Cotton P."/>
            <person name="Danchin E.G."/>
            <person name="Da Silva C."/>
            <person name="Gautier A."/>
            <person name="Giraud C."/>
            <person name="Giraud T."/>
            <person name="Gonzalez C."/>
            <person name="Grossetete S."/>
            <person name="Guldener U."/>
            <person name="Henrissat B."/>
            <person name="Howlett B.J."/>
            <person name="Kodira C."/>
            <person name="Kretschmer M."/>
            <person name="Lappartient A."/>
            <person name="Leroch M."/>
            <person name="Levis C."/>
            <person name="Mauceli E."/>
            <person name="Neuveglise C."/>
            <person name="Oeser B."/>
            <person name="Pearson M."/>
            <person name="Poulain J."/>
            <person name="Poussereau N."/>
            <person name="Quesneville H."/>
            <person name="Rascle C."/>
            <person name="Schumacher J."/>
            <person name="Segurens B."/>
            <person name="Sexton A."/>
            <person name="Silva E."/>
            <person name="Sirven C."/>
            <person name="Soanes D.M."/>
            <person name="Talbot N.J."/>
            <person name="Templeton M."/>
            <person name="Yandava C."/>
            <person name="Yarden O."/>
            <person name="Zeng Q."/>
            <person name="Rollins J.A."/>
            <person name="Lebrun M.H."/>
            <person name="Dickman M."/>
        </authorList>
    </citation>
    <scope>NUCLEOTIDE SEQUENCE [LARGE SCALE GENOMIC DNA]</scope>
    <source>
        <strain evidence="2">T4</strain>
    </source>
</reference>
<name>G2XQ10_BOTF4</name>
<dbReference type="InParanoid" id="G2XQ10"/>